<reference evidence="4 5" key="1">
    <citation type="submission" date="2023-06" db="EMBL/GenBank/DDBJ databases">
        <title>The Gram-positive Non-spore-bearing Anaerobic Bacilli of Human Feces.</title>
        <authorList>
            <person name="Eggerth A.H."/>
        </authorList>
    </citation>
    <scope>NUCLEOTIDE SEQUENCE [LARGE SCALE GENOMIC DNA]</scope>
    <source>
        <strain evidence="4 5">CBA3108</strain>
    </source>
</reference>
<sequence length="214" mass="23708">MARLSLLGPVDAPLPQALELLPHTITRYEGLQECLSHLDGADVVLVDCRDEPAKAREACLQLSCLDRRVPVLVLAGQETLSVISPDWGHDDFLCDSATPLEAETRLRCLFTAQVANELVAGPFTVDEDGYTATVGGKDLDLTYTEFELLKYLVAHPGRVLSRGILLTDVWGYDYYGGSRTVDVHIRRLRAKVGPEYEGHIQTVRSVGYRLQAER</sequence>
<dbReference type="SMART" id="SM00862">
    <property type="entry name" value="Trans_reg_C"/>
    <property type="match status" value="1"/>
</dbReference>
<dbReference type="InterPro" id="IPR036388">
    <property type="entry name" value="WH-like_DNA-bd_sf"/>
</dbReference>
<evidence type="ECO:0000259" key="3">
    <source>
        <dbReference type="PROSITE" id="PS51755"/>
    </source>
</evidence>
<name>A0ABY7QZ00_9ACTN</name>
<dbReference type="Gene3D" id="1.10.10.10">
    <property type="entry name" value="Winged helix-like DNA-binding domain superfamily/Winged helix DNA-binding domain"/>
    <property type="match status" value="1"/>
</dbReference>
<dbReference type="Proteomes" id="UP001212097">
    <property type="component" value="Chromosome"/>
</dbReference>
<protein>
    <submittedName>
        <fullName evidence="4">Response regulator transcription factor</fullName>
    </submittedName>
</protein>
<keyword evidence="5" id="KW-1185">Reference proteome</keyword>
<dbReference type="RefSeq" id="WP_271418438.1">
    <property type="nucleotide sequence ID" value="NZ_CP115668.1"/>
</dbReference>
<dbReference type="InterPro" id="IPR039420">
    <property type="entry name" value="WalR-like"/>
</dbReference>
<dbReference type="PANTHER" id="PTHR48111:SF16">
    <property type="entry name" value="TRANSCRIPTIONAL REGULATORY PROTEIN GLNR"/>
    <property type="match status" value="1"/>
</dbReference>
<dbReference type="PROSITE" id="PS51755">
    <property type="entry name" value="OMPR_PHOB"/>
    <property type="match status" value="1"/>
</dbReference>
<feature type="domain" description="OmpR/PhoB-type" evidence="3">
    <location>
        <begin position="115"/>
        <end position="212"/>
    </location>
</feature>
<dbReference type="InterPro" id="IPR001867">
    <property type="entry name" value="OmpR/PhoB-type_DNA-bd"/>
</dbReference>
<evidence type="ECO:0000256" key="1">
    <source>
        <dbReference type="ARBA" id="ARBA00023125"/>
    </source>
</evidence>
<keyword evidence="1 2" id="KW-0238">DNA-binding</keyword>
<dbReference type="InterPro" id="IPR016032">
    <property type="entry name" value="Sig_transdc_resp-reg_C-effctor"/>
</dbReference>
<accession>A0ABY7QZ00</accession>
<dbReference type="Gene3D" id="3.40.50.2300">
    <property type="match status" value="1"/>
</dbReference>
<gene>
    <name evidence="4" type="ORF">O6R08_01545</name>
</gene>
<dbReference type="Pfam" id="PF00486">
    <property type="entry name" value="Trans_reg_C"/>
    <property type="match status" value="1"/>
</dbReference>
<dbReference type="EMBL" id="CP115668">
    <property type="protein sequence ID" value="WCC80257.1"/>
    <property type="molecule type" value="Genomic_DNA"/>
</dbReference>
<dbReference type="InterPro" id="IPR049170">
    <property type="entry name" value="GlnR_N"/>
</dbReference>
<evidence type="ECO:0000256" key="2">
    <source>
        <dbReference type="PROSITE-ProRule" id="PRU01091"/>
    </source>
</evidence>
<dbReference type="SUPFAM" id="SSF46894">
    <property type="entry name" value="C-terminal effector domain of the bipartite response regulators"/>
    <property type="match status" value="1"/>
</dbReference>
<organism evidence="4 5">
    <name type="scientific">Cutibacterium equinum</name>
    <dbReference type="NCBI Taxonomy" id="3016342"/>
    <lineage>
        <taxon>Bacteria</taxon>
        <taxon>Bacillati</taxon>
        <taxon>Actinomycetota</taxon>
        <taxon>Actinomycetes</taxon>
        <taxon>Propionibacteriales</taxon>
        <taxon>Propionibacteriaceae</taxon>
        <taxon>Cutibacterium</taxon>
    </lineage>
</organism>
<feature type="DNA-binding region" description="OmpR/PhoB-type" evidence="2">
    <location>
        <begin position="115"/>
        <end position="212"/>
    </location>
</feature>
<evidence type="ECO:0000313" key="5">
    <source>
        <dbReference type="Proteomes" id="UP001212097"/>
    </source>
</evidence>
<dbReference type="CDD" id="cd00383">
    <property type="entry name" value="trans_reg_C"/>
    <property type="match status" value="1"/>
</dbReference>
<proteinExistence type="predicted"/>
<evidence type="ECO:0000313" key="4">
    <source>
        <dbReference type="EMBL" id="WCC80257.1"/>
    </source>
</evidence>
<dbReference type="Pfam" id="PF21695">
    <property type="entry name" value="GlnR_1st"/>
    <property type="match status" value="1"/>
</dbReference>
<dbReference type="PANTHER" id="PTHR48111">
    <property type="entry name" value="REGULATOR OF RPOS"/>
    <property type="match status" value="1"/>
</dbReference>